<feature type="transmembrane region" description="Helical" evidence="10">
    <location>
        <begin position="612"/>
        <end position="634"/>
    </location>
</feature>
<evidence type="ECO:0000256" key="6">
    <source>
        <dbReference type="ARBA" id="ARBA00022840"/>
    </source>
</evidence>
<feature type="transmembrane region" description="Helical" evidence="10">
    <location>
        <begin position="749"/>
        <end position="766"/>
    </location>
</feature>
<comment type="similarity">
    <text evidence="2">Belongs to the ABC transporter superfamily. ABCG family. PDR (TC 3.A.1.205) subfamily.</text>
</comment>
<dbReference type="EMBL" id="JAPVEA010000007">
    <property type="protein sequence ID" value="KAJ5443845.1"/>
    <property type="molecule type" value="Genomic_DNA"/>
</dbReference>
<comment type="caution">
    <text evidence="12">The sequence shown here is derived from an EMBL/GenBank/DDBJ whole genome shotgun (WGS) entry which is preliminary data.</text>
</comment>
<evidence type="ECO:0000259" key="11">
    <source>
        <dbReference type="PROSITE" id="PS50893"/>
    </source>
</evidence>
<feature type="transmembrane region" description="Helical" evidence="10">
    <location>
        <begin position="1164"/>
        <end position="1182"/>
    </location>
</feature>
<dbReference type="CDD" id="cd03233">
    <property type="entry name" value="ABCG_PDR_domain1"/>
    <property type="match status" value="1"/>
</dbReference>
<dbReference type="PROSITE" id="PS50893">
    <property type="entry name" value="ABC_TRANSPORTER_2"/>
    <property type="match status" value="2"/>
</dbReference>
<evidence type="ECO:0000313" key="12">
    <source>
        <dbReference type="EMBL" id="KAJ5443845.1"/>
    </source>
</evidence>
<evidence type="ECO:0000256" key="10">
    <source>
        <dbReference type="SAM" id="Phobius"/>
    </source>
</evidence>
<dbReference type="SUPFAM" id="SSF52540">
    <property type="entry name" value="P-loop containing nucleoside triphosphate hydrolases"/>
    <property type="match status" value="2"/>
</dbReference>
<dbReference type="InterPro" id="IPR003439">
    <property type="entry name" value="ABC_transporter-like_ATP-bd"/>
</dbReference>
<dbReference type="Gene3D" id="3.40.50.300">
    <property type="entry name" value="P-loop containing nucleotide triphosphate hydrolases"/>
    <property type="match status" value="2"/>
</dbReference>
<keyword evidence="7 10" id="KW-1133">Transmembrane helix</keyword>
<protein>
    <recommendedName>
        <fullName evidence="11">ABC transporter domain-containing protein</fullName>
    </recommendedName>
</protein>
<feature type="region of interest" description="Disordered" evidence="9">
    <location>
        <begin position="53"/>
        <end position="80"/>
    </location>
</feature>
<evidence type="ECO:0000256" key="3">
    <source>
        <dbReference type="ARBA" id="ARBA00022448"/>
    </source>
</evidence>
<accession>A0AAD6G1D5</accession>
<reference evidence="12" key="1">
    <citation type="submission" date="2022-12" db="EMBL/GenBank/DDBJ databases">
        <authorList>
            <person name="Petersen C."/>
        </authorList>
    </citation>
    <scope>NUCLEOTIDE SEQUENCE</scope>
    <source>
        <strain evidence="12">IBT 16125</strain>
    </source>
</reference>
<keyword evidence="6" id="KW-0067">ATP-binding</keyword>
<proteinExistence type="inferred from homology"/>
<dbReference type="InterPro" id="IPR034001">
    <property type="entry name" value="ABCG_PDR_1"/>
</dbReference>
<evidence type="ECO:0000256" key="9">
    <source>
        <dbReference type="SAM" id="MobiDB-lite"/>
    </source>
</evidence>
<dbReference type="InterPro" id="IPR027417">
    <property type="entry name" value="P-loop_NTPase"/>
</dbReference>
<dbReference type="Pfam" id="PF01061">
    <property type="entry name" value="ABC2_membrane"/>
    <property type="match status" value="2"/>
</dbReference>
<keyword evidence="13" id="KW-1185">Reference proteome</keyword>
<name>A0AAD6G1D5_9EURO</name>
<evidence type="ECO:0000256" key="1">
    <source>
        <dbReference type="ARBA" id="ARBA00004141"/>
    </source>
</evidence>
<dbReference type="PROSITE" id="PS00211">
    <property type="entry name" value="ABC_TRANSPORTER_1"/>
    <property type="match status" value="1"/>
</dbReference>
<dbReference type="Pfam" id="PF06422">
    <property type="entry name" value="PDR_CDR"/>
    <property type="match status" value="1"/>
</dbReference>
<organism evidence="12 13">
    <name type="scientific">Penicillium daleae</name>
    <dbReference type="NCBI Taxonomy" id="63821"/>
    <lineage>
        <taxon>Eukaryota</taxon>
        <taxon>Fungi</taxon>
        <taxon>Dikarya</taxon>
        <taxon>Ascomycota</taxon>
        <taxon>Pezizomycotina</taxon>
        <taxon>Eurotiomycetes</taxon>
        <taxon>Eurotiomycetidae</taxon>
        <taxon>Eurotiales</taxon>
        <taxon>Aspergillaceae</taxon>
        <taxon>Penicillium</taxon>
    </lineage>
</organism>
<dbReference type="GO" id="GO:0140359">
    <property type="term" value="F:ABC-type transporter activity"/>
    <property type="evidence" value="ECO:0007669"/>
    <property type="project" value="InterPro"/>
</dbReference>
<evidence type="ECO:0000256" key="2">
    <source>
        <dbReference type="ARBA" id="ARBA00006012"/>
    </source>
</evidence>
<feature type="transmembrane region" description="Helical" evidence="10">
    <location>
        <begin position="527"/>
        <end position="549"/>
    </location>
</feature>
<dbReference type="InterPro" id="IPR029481">
    <property type="entry name" value="ABC_trans_N"/>
</dbReference>
<evidence type="ECO:0000256" key="7">
    <source>
        <dbReference type="ARBA" id="ARBA00022989"/>
    </source>
</evidence>
<keyword evidence="4 10" id="KW-0812">Transmembrane</keyword>
<dbReference type="Pfam" id="PF00005">
    <property type="entry name" value="ABC_tran"/>
    <property type="match status" value="2"/>
</dbReference>
<dbReference type="GeneID" id="81601342"/>
<keyword evidence="3" id="KW-0813">Transport</keyword>
<dbReference type="GO" id="GO:0016887">
    <property type="term" value="F:ATP hydrolysis activity"/>
    <property type="evidence" value="ECO:0007669"/>
    <property type="project" value="InterPro"/>
</dbReference>
<dbReference type="InterPro" id="IPR017871">
    <property type="entry name" value="ABC_transporter-like_CS"/>
</dbReference>
<keyword evidence="8 10" id="KW-0472">Membrane</keyword>
<evidence type="ECO:0000313" key="13">
    <source>
        <dbReference type="Proteomes" id="UP001213681"/>
    </source>
</evidence>
<feature type="region of interest" description="Disordered" evidence="9">
    <location>
        <begin position="1428"/>
        <end position="1465"/>
    </location>
</feature>
<dbReference type="InterPro" id="IPR010929">
    <property type="entry name" value="PDR_CDR_ABC"/>
</dbReference>
<dbReference type="InterPro" id="IPR013525">
    <property type="entry name" value="ABC2_TM"/>
</dbReference>
<feature type="compositionally biased region" description="Basic and acidic residues" evidence="9">
    <location>
        <begin position="1"/>
        <end position="12"/>
    </location>
</feature>
<feature type="transmembrane region" description="Helical" evidence="10">
    <location>
        <begin position="1398"/>
        <end position="1418"/>
    </location>
</feature>
<feature type="transmembrane region" description="Helical" evidence="10">
    <location>
        <begin position="640"/>
        <end position="662"/>
    </location>
</feature>
<feature type="domain" description="ABC transporter" evidence="11">
    <location>
        <begin position="139"/>
        <end position="390"/>
    </location>
</feature>
<gene>
    <name evidence="12" type="ORF">N7458_007717</name>
</gene>
<evidence type="ECO:0000256" key="8">
    <source>
        <dbReference type="ARBA" id="ARBA00023136"/>
    </source>
</evidence>
<keyword evidence="5" id="KW-0547">Nucleotide-binding</keyword>
<evidence type="ECO:0000256" key="4">
    <source>
        <dbReference type="ARBA" id="ARBA00022692"/>
    </source>
</evidence>
<dbReference type="GO" id="GO:0005524">
    <property type="term" value="F:ATP binding"/>
    <property type="evidence" value="ECO:0007669"/>
    <property type="project" value="UniProtKB-KW"/>
</dbReference>
<sequence>MSPPRNADEMPRTESSSTGSSLGFSNYEITSPISRSVTDLDIGAISRIASSTSIPGRQTEGRGAGLHTIVEDDPALDPTRKEFDPYEWARTKLNLLDEEGVLRKHAGVVFKNLNVSGSGAALQLQEVVSSALLAPFRPASYRDIIHSAPKRQILHDFDGVLRSGEMLMVLGRPGSGCSTFQKTICGELHGLNLHPDSVMHYNGIPMKKMQEEFKGECVYNQEVDKHFPHLTVGETLEFAASARTPSHRLSGVSRQQFVKETTQVAMAVLGLFHTYNTRVGDDYIRGVSGGERKRVSIAEMARKMQLLSWEVGEVFTRGLDAASALEFVKALRISADLTGSCHAVATYQASQAIYDVFDKVIVLYEGREIYFGPCIQAERYFSDMGWENPPRQTVGDFLTSVTNPHERKAREGMEDRVPRTPKEFENYWKRSPEYAALLKDIRQYENEYPLGGQGQEGVTAGKRMEQAKHVRPKSPYLISVPMQLKLCMKRAYQRIWNDKASTLTVLVGRIVMSLVVASIFFNTPDATAGFFAKGSLLFFATLLNALISVTEINSLYDQRPIVEKQASYAFVHPFAEAFGGIMADLPIKLASAVLFNTTIYFLGSLRYTASQFFIFFLFSFMSTMIMSAMFRTLAAVTRSVAQAMALAGLLILMLVIYAGFVVPTPEMHPWFSWLRWLNPLFYTFESLIANEFHGQNFTCSQFIPGYPSLSGEAFICSVPGSTAGSRTVSGDSFIYAQYRYSHHHEWRNLGILIGFWAFFTCAYLLATELNSATSSTAEFLVFRRGHVPSYMRPTTEDTEKTHTLQTTALEPLAEGDEPIDFSKVMPEQQSIFTWRDLCYDIPVKGGQRRLLDHVCGWVKPGTLTALMGVSGAGKTTLLDVLAQRVTIGVVTGDMLVNGSTLPASFQRQTGYVQQQDLHLATSTVREALRFSAMLRQPKHVSKAEKYAYVDQVITMLNMNDFAEAVVGIPGEGLNVEQRKLLTIGVELAAKPRLLLFLDEPTSGLDSQRGKPVYFGEIGEQSRTLLSYFERNGARSCVPSENPAEYMLEIIGAGASGHATKDWPVVWKESPEAREVEAELDRIHATASAPNVGTAMINGESDDQEEYAMPLTAQLWWVTRRVFQQYWREPAYIGAKFMLGVVSALFIGFSYFIPGQSIQGIQNRLFSSFMLTSIFSTLVQQIMPKFVTQRSLYEVRERPSKTYSWVAFVVSNIVVEIPYQIFLGVLVWASYYYPIYGANQSSDKQGLMLMLVVQFFLFTSTYADLVISALPDAETAGTVATLSFALILTFNGVMQSPTALPGFWIFMYRVSPLTYLIAGMCGNALHGQPIQCSSGELSVFSPPQGQTCGQYLADWMSVSPGQLNNPSAVTDCEFCAFATADQYLSLSKIYYSQRWRNFAIGWAYIGFNIAGATILYYIFRIVEKKIGKSPAREEGREQPGPLTSLLGVRFKGGGSPKSKYGHHGVQ</sequence>
<dbReference type="SMART" id="SM00382">
    <property type="entry name" value="AAA"/>
    <property type="match status" value="1"/>
</dbReference>
<comment type="subcellular location">
    <subcellularLocation>
        <location evidence="1">Membrane</location>
        <topology evidence="1">Multi-pass membrane protein</topology>
    </subcellularLocation>
</comment>
<feature type="transmembrane region" description="Helical" evidence="10">
    <location>
        <begin position="1245"/>
        <end position="1269"/>
    </location>
</feature>
<feature type="transmembrane region" description="Helical" evidence="10">
    <location>
        <begin position="500"/>
        <end position="521"/>
    </location>
</feature>
<reference evidence="12" key="2">
    <citation type="journal article" date="2023" name="IMA Fungus">
        <title>Comparative genomic study of the Penicillium genus elucidates a diverse pangenome and 15 lateral gene transfer events.</title>
        <authorList>
            <person name="Petersen C."/>
            <person name="Sorensen T."/>
            <person name="Nielsen M.R."/>
            <person name="Sondergaard T.E."/>
            <person name="Sorensen J.L."/>
            <person name="Fitzpatrick D.A."/>
            <person name="Frisvad J.C."/>
            <person name="Nielsen K.L."/>
        </authorList>
    </citation>
    <scope>NUCLEOTIDE SEQUENCE</scope>
    <source>
        <strain evidence="12">IBT 16125</strain>
    </source>
</reference>
<dbReference type="PANTHER" id="PTHR19241">
    <property type="entry name" value="ATP-BINDING CASSETTE TRANSPORTER"/>
    <property type="match status" value="1"/>
</dbReference>
<evidence type="ECO:0000256" key="5">
    <source>
        <dbReference type="ARBA" id="ARBA00022741"/>
    </source>
</evidence>
<feature type="region of interest" description="Disordered" evidence="9">
    <location>
        <begin position="1"/>
        <end position="25"/>
    </location>
</feature>
<feature type="transmembrane region" description="Helical" evidence="10">
    <location>
        <begin position="1130"/>
        <end position="1152"/>
    </location>
</feature>
<dbReference type="Proteomes" id="UP001213681">
    <property type="component" value="Unassembled WGS sequence"/>
</dbReference>
<feature type="domain" description="ABC transporter" evidence="11">
    <location>
        <begin position="832"/>
        <end position="1071"/>
    </location>
</feature>
<feature type="compositionally biased region" description="Low complexity" evidence="9">
    <location>
        <begin position="15"/>
        <end position="25"/>
    </location>
</feature>
<dbReference type="GO" id="GO:0016020">
    <property type="term" value="C:membrane"/>
    <property type="evidence" value="ECO:0007669"/>
    <property type="project" value="UniProtKB-SubCell"/>
</dbReference>
<dbReference type="RefSeq" id="XP_056763925.1">
    <property type="nucleotide sequence ID" value="XM_056911099.1"/>
</dbReference>
<feature type="transmembrane region" description="Helical" evidence="10">
    <location>
        <begin position="1202"/>
        <end position="1233"/>
    </location>
</feature>
<dbReference type="InterPro" id="IPR003593">
    <property type="entry name" value="AAA+_ATPase"/>
</dbReference>
<dbReference type="Pfam" id="PF14510">
    <property type="entry name" value="ABC_trans_N"/>
    <property type="match status" value="1"/>
</dbReference>